<evidence type="ECO:0000256" key="8">
    <source>
        <dbReference type="ARBA" id="ARBA00022692"/>
    </source>
</evidence>
<keyword evidence="13" id="KW-0472">Membrane</keyword>
<dbReference type="InterPro" id="IPR012575">
    <property type="entry name" value="NDUB1"/>
</dbReference>
<evidence type="ECO:0000256" key="10">
    <source>
        <dbReference type="ARBA" id="ARBA00022982"/>
    </source>
</evidence>
<dbReference type="GeneTree" id="ENSGT00940000170401"/>
<protein>
    <recommendedName>
        <fullName evidence="5">NADH dehydrogenase [ubiquinone] 1 beta subcomplex subunit 1</fullName>
    </recommendedName>
    <alternativeName>
        <fullName evidence="15">Complex I-MNLL</fullName>
    </alternativeName>
    <alternativeName>
        <fullName evidence="14">NADH-ubiquinone oxidoreductase MNLL subunit</fullName>
    </alternativeName>
</protein>
<keyword evidence="8" id="KW-0812">Transmembrane</keyword>
<keyword evidence="6" id="KW-0813">Transport</keyword>
<sequence>MKLVGDYWVHILVHIKFVIECYLNKKNDEKLTAFWSKAVMFKTQLRTQEEILTW</sequence>
<comment type="subunit">
    <text evidence="4">Complex I is composed of 45 different subunits.</text>
</comment>
<evidence type="ECO:0000256" key="3">
    <source>
        <dbReference type="ARBA" id="ARBA00007393"/>
    </source>
</evidence>
<evidence type="ECO:0000256" key="12">
    <source>
        <dbReference type="ARBA" id="ARBA00023128"/>
    </source>
</evidence>
<evidence type="ECO:0000256" key="2">
    <source>
        <dbReference type="ARBA" id="ARBA00004298"/>
    </source>
</evidence>
<evidence type="ECO:0000256" key="15">
    <source>
        <dbReference type="ARBA" id="ARBA00033364"/>
    </source>
</evidence>
<reference evidence="16" key="1">
    <citation type="submission" date="2025-08" db="UniProtKB">
        <authorList>
            <consortium name="Ensembl"/>
        </authorList>
    </citation>
    <scope>IDENTIFICATION</scope>
</reference>
<evidence type="ECO:0000256" key="11">
    <source>
        <dbReference type="ARBA" id="ARBA00022989"/>
    </source>
</evidence>
<proteinExistence type="inferred from homology"/>
<evidence type="ECO:0000256" key="4">
    <source>
        <dbReference type="ARBA" id="ARBA00011533"/>
    </source>
</evidence>
<evidence type="ECO:0000256" key="14">
    <source>
        <dbReference type="ARBA" id="ARBA00030377"/>
    </source>
</evidence>
<dbReference type="Pfam" id="PF08040">
    <property type="entry name" value="NADH_oxidored"/>
    <property type="match status" value="1"/>
</dbReference>
<evidence type="ECO:0000256" key="9">
    <source>
        <dbReference type="ARBA" id="ARBA00022792"/>
    </source>
</evidence>
<evidence type="ECO:0000256" key="6">
    <source>
        <dbReference type="ARBA" id="ARBA00022448"/>
    </source>
</evidence>
<comment type="similarity">
    <text evidence="3">Belongs to the complex I NDUFB1 subunit family.</text>
</comment>
<dbReference type="Proteomes" id="UP000694415">
    <property type="component" value="Unplaced"/>
</dbReference>
<evidence type="ECO:0000313" key="17">
    <source>
        <dbReference type="Proteomes" id="UP000694415"/>
    </source>
</evidence>
<organism evidence="16 17">
    <name type="scientific">Mus spicilegus</name>
    <name type="common">Mound-building mouse</name>
    <dbReference type="NCBI Taxonomy" id="10103"/>
    <lineage>
        <taxon>Eukaryota</taxon>
        <taxon>Metazoa</taxon>
        <taxon>Chordata</taxon>
        <taxon>Craniata</taxon>
        <taxon>Vertebrata</taxon>
        <taxon>Euteleostomi</taxon>
        <taxon>Mammalia</taxon>
        <taxon>Eutheria</taxon>
        <taxon>Euarchontoglires</taxon>
        <taxon>Glires</taxon>
        <taxon>Rodentia</taxon>
        <taxon>Myomorpha</taxon>
        <taxon>Muroidea</taxon>
        <taxon>Muridae</taxon>
        <taxon>Murinae</taxon>
        <taxon>Mus</taxon>
        <taxon>Mus</taxon>
    </lineage>
</organism>
<keyword evidence="9" id="KW-0999">Mitochondrion inner membrane</keyword>
<keyword evidence="11" id="KW-1133">Transmembrane helix</keyword>
<name>A0A8C6ICA2_MUSSI</name>
<evidence type="ECO:0000256" key="5">
    <source>
        <dbReference type="ARBA" id="ARBA00018678"/>
    </source>
</evidence>
<reference evidence="16" key="2">
    <citation type="submission" date="2025-09" db="UniProtKB">
        <authorList>
            <consortium name="Ensembl"/>
        </authorList>
    </citation>
    <scope>IDENTIFICATION</scope>
</reference>
<evidence type="ECO:0000256" key="7">
    <source>
        <dbReference type="ARBA" id="ARBA00022660"/>
    </source>
</evidence>
<keyword evidence="7" id="KW-0679">Respiratory chain</keyword>
<dbReference type="GO" id="GO:0005743">
    <property type="term" value="C:mitochondrial inner membrane"/>
    <property type="evidence" value="ECO:0007669"/>
    <property type="project" value="UniProtKB-SubCell"/>
</dbReference>
<comment type="function">
    <text evidence="1">Accessory subunit of the mitochondrial membrane respiratory chain NADH dehydrogenase (Complex I) that is believed not to be involved in catalysis. Complex I functions in the transfer of electrons from NADH to the respiratory chain. The immediate electron acceptor for the enzyme is believed to be ubiquinone.</text>
</comment>
<evidence type="ECO:0000313" key="16">
    <source>
        <dbReference type="Ensembl" id="ENSMSIP00000034253.1"/>
    </source>
</evidence>
<dbReference type="PANTHER" id="PTHR15222">
    <property type="entry name" value="NADH DEHYDROGENASE [UBIQUINONE] 1 BETA SUBCOMPLEX SUBUNIT 1"/>
    <property type="match status" value="1"/>
</dbReference>
<keyword evidence="17" id="KW-1185">Reference proteome</keyword>
<dbReference type="Ensembl" id="ENSMSIT00000043155.1">
    <property type="protein sequence ID" value="ENSMSIP00000034253.1"/>
    <property type="gene ID" value="ENSMSIG00000028572.1"/>
</dbReference>
<evidence type="ECO:0000256" key="13">
    <source>
        <dbReference type="ARBA" id="ARBA00023136"/>
    </source>
</evidence>
<keyword evidence="10" id="KW-0249">Electron transport</keyword>
<dbReference type="PANTHER" id="PTHR15222:SF2">
    <property type="entry name" value="NADH DEHYDROGENASE [UBIQUINONE] 1 BETA SUBCOMPLEX SUBUNIT 1"/>
    <property type="match status" value="1"/>
</dbReference>
<comment type="subcellular location">
    <subcellularLocation>
        <location evidence="2">Mitochondrion inner membrane</location>
        <topology evidence="2">Single-pass membrane protein</topology>
        <orientation evidence="2">Matrix side</orientation>
    </subcellularLocation>
</comment>
<accession>A0A8C6ICA2</accession>
<dbReference type="AlphaFoldDB" id="A0A8C6ICA2"/>
<evidence type="ECO:0000256" key="1">
    <source>
        <dbReference type="ARBA" id="ARBA00003335"/>
    </source>
</evidence>
<keyword evidence="12" id="KW-0496">Mitochondrion</keyword>